<dbReference type="eggNOG" id="ENOG502QSCZ">
    <property type="taxonomic scope" value="Eukaryota"/>
</dbReference>
<dbReference type="InParanoid" id="A5DCX7"/>
<dbReference type="STRING" id="294746.A5DCX7"/>
<keyword evidence="3" id="KW-1185">Reference proteome</keyword>
<protein>
    <submittedName>
        <fullName evidence="2">Uncharacterized protein</fullName>
    </submittedName>
</protein>
<feature type="region of interest" description="Disordered" evidence="1">
    <location>
        <begin position="108"/>
        <end position="180"/>
    </location>
</feature>
<evidence type="ECO:0000313" key="2">
    <source>
        <dbReference type="EMBL" id="EDK37034.2"/>
    </source>
</evidence>
<dbReference type="GeneID" id="5129481"/>
<evidence type="ECO:0000313" key="3">
    <source>
        <dbReference type="Proteomes" id="UP000001997"/>
    </source>
</evidence>
<accession>A5DCX7</accession>
<dbReference type="OrthoDB" id="4019734at2759"/>
<feature type="compositionally biased region" description="Low complexity" evidence="1">
    <location>
        <begin position="133"/>
        <end position="144"/>
    </location>
</feature>
<dbReference type="KEGG" id="pgu:PGUG_01132"/>
<reference evidence="2 3" key="1">
    <citation type="journal article" date="2009" name="Nature">
        <title>Evolution of pathogenicity and sexual reproduction in eight Candida genomes.</title>
        <authorList>
            <person name="Butler G."/>
            <person name="Rasmussen M.D."/>
            <person name="Lin M.F."/>
            <person name="Santos M.A."/>
            <person name="Sakthikumar S."/>
            <person name="Munro C.A."/>
            <person name="Rheinbay E."/>
            <person name="Grabherr M."/>
            <person name="Forche A."/>
            <person name="Reedy J.L."/>
            <person name="Agrafioti I."/>
            <person name="Arnaud M.B."/>
            <person name="Bates S."/>
            <person name="Brown A.J."/>
            <person name="Brunke S."/>
            <person name="Costanzo M.C."/>
            <person name="Fitzpatrick D.A."/>
            <person name="de Groot P.W."/>
            <person name="Harris D."/>
            <person name="Hoyer L.L."/>
            <person name="Hube B."/>
            <person name="Klis F.M."/>
            <person name="Kodira C."/>
            <person name="Lennard N."/>
            <person name="Logue M.E."/>
            <person name="Martin R."/>
            <person name="Neiman A.M."/>
            <person name="Nikolaou E."/>
            <person name="Quail M.A."/>
            <person name="Quinn J."/>
            <person name="Santos M.C."/>
            <person name="Schmitzberger F.F."/>
            <person name="Sherlock G."/>
            <person name="Shah P."/>
            <person name="Silverstein K.A."/>
            <person name="Skrzypek M.S."/>
            <person name="Soll D."/>
            <person name="Staggs R."/>
            <person name="Stansfield I."/>
            <person name="Stumpf M.P."/>
            <person name="Sudbery P.E."/>
            <person name="Srikantha T."/>
            <person name="Zeng Q."/>
            <person name="Berman J."/>
            <person name="Berriman M."/>
            <person name="Heitman J."/>
            <person name="Gow N.A."/>
            <person name="Lorenz M.C."/>
            <person name="Birren B.W."/>
            <person name="Kellis M."/>
            <person name="Cuomo C.A."/>
        </authorList>
    </citation>
    <scope>NUCLEOTIDE SEQUENCE [LARGE SCALE GENOMIC DNA]</scope>
    <source>
        <strain evidence="3">ATCC 6260 / CBS 566 / DSM 6381 / JCM 1539 / NBRC 10279 / NRRL Y-324</strain>
    </source>
</reference>
<feature type="compositionally biased region" description="Low complexity" evidence="1">
    <location>
        <begin position="69"/>
        <end position="85"/>
    </location>
</feature>
<gene>
    <name evidence="2" type="ORF">PGUG_01132</name>
</gene>
<dbReference type="OMA" id="IFKDAHW"/>
<dbReference type="Proteomes" id="UP000001997">
    <property type="component" value="Unassembled WGS sequence"/>
</dbReference>
<evidence type="ECO:0000256" key="1">
    <source>
        <dbReference type="SAM" id="MobiDB-lite"/>
    </source>
</evidence>
<feature type="region of interest" description="Disordered" evidence="1">
    <location>
        <begin position="32"/>
        <end position="91"/>
    </location>
</feature>
<dbReference type="AlphaFoldDB" id="A5DCX7"/>
<dbReference type="HOGENOM" id="CLU_794795_0_0_1"/>
<feature type="compositionally biased region" description="Polar residues" evidence="1">
    <location>
        <begin position="145"/>
        <end position="160"/>
    </location>
</feature>
<feature type="compositionally biased region" description="Polar residues" evidence="1">
    <location>
        <begin position="117"/>
        <end position="132"/>
    </location>
</feature>
<organism evidence="2 3">
    <name type="scientific">Meyerozyma guilliermondii (strain ATCC 6260 / CBS 566 / DSM 6381 / JCM 1539 / NBRC 10279 / NRRL Y-324)</name>
    <name type="common">Yeast</name>
    <name type="synonym">Candida guilliermondii</name>
    <dbReference type="NCBI Taxonomy" id="294746"/>
    <lineage>
        <taxon>Eukaryota</taxon>
        <taxon>Fungi</taxon>
        <taxon>Dikarya</taxon>
        <taxon>Ascomycota</taxon>
        <taxon>Saccharomycotina</taxon>
        <taxon>Pichiomycetes</taxon>
        <taxon>Debaryomycetaceae</taxon>
        <taxon>Meyerozyma</taxon>
    </lineage>
</organism>
<proteinExistence type="predicted"/>
<dbReference type="RefSeq" id="XP_001487755.2">
    <property type="nucleotide sequence ID" value="XM_001487705.1"/>
</dbReference>
<feature type="compositionally biased region" description="Basic and acidic residues" evidence="1">
    <location>
        <begin position="36"/>
        <end position="45"/>
    </location>
</feature>
<name>A5DCX7_PICGU</name>
<sequence length="324" mass="35601">MLKQTSRRWYSTGGDNSMFLSDLLTRIDKITANTKKIVEPRKDANKMQSKSNRLNKTGDKQKNTGSNMKPKGQKAASGAQGAPQSVVRRQKVQVADHPMAYQAFNALKESGPKHSGPRQNRSSAPRGTSQHNSRSPRTSRTSGSENSGQRRPQRGTSRQRSPVVAKPLKSKTVSSGPLVPQLSGETFLYGKVTSVSANLSSRVAAVTKEALIKSQYPYKLPKSIIQNLDDAPKNKYLAQANYNTDVDAEKLATRINEVVRGQVTELNGSSDHLKSPEEIRMAEFAKAQLMKNGDLDLPSKTLIYNIASGLQSPKSLMEGKHWVK</sequence>
<feature type="compositionally biased region" description="Polar residues" evidence="1">
    <location>
        <begin position="46"/>
        <end position="55"/>
    </location>
</feature>
<dbReference type="EMBL" id="CH408155">
    <property type="protein sequence ID" value="EDK37034.2"/>
    <property type="molecule type" value="Genomic_DNA"/>
</dbReference>